<evidence type="ECO:0000256" key="1">
    <source>
        <dbReference type="SAM" id="Phobius"/>
    </source>
</evidence>
<keyword evidence="3" id="KW-1185">Reference proteome</keyword>
<feature type="transmembrane region" description="Helical" evidence="1">
    <location>
        <begin position="9"/>
        <end position="27"/>
    </location>
</feature>
<evidence type="ECO:0000313" key="2">
    <source>
        <dbReference type="EMBL" id="MFC6824781.1"/>
    </source>
</evidence>
<proteinExistence type="predicted"/>
<dbReference type="RefSeq" id="WP_379694164.1">
    <property type="nucleotide sequence ID" value="NZ_JBHSXH010000009.1"/>
</dbReference>
<accession>A0ABD5TYE3</accession>
<feature type="transmembrane region" description="Helical" evidence="1">
    <location>
        <begin position="114"/>
        <end position="135"/>
    </location>
</feature>
<protein>
    <recommendedName>
        <fullName evidence="4">DUF998 domain-containing protein</fullName>
    </recommendedName>
</protein>
<keyword evidence="1" id="KW-0472">Membrane</keyword>
<feature type="transmembrane region" description="Helical" evidence="1">
    <location>
        <begin position="54"/>
        <end position="72"/>
    </location>
</feature>
<feature type="transmembrane region" description="Helical" evidence="1">
    <location>
        <begin position="84"/>
        <end position="102"/>
    </location>
</feature>
<gene>
    <name evidence="2" type="ORF">ACFQEV_07190</name>
</gene>
<dbReference type="AlphaFoldDB" id="A0ABD5TYE3"/>
<evidence type="ECO:0008006" key="4">
    <source>
        <dbReference type="Google" id="ProtNLM"/>
    </source>
</evidence>
<comment type="caution">
    <text evidence="2">The sequence shown here is derived from an EMBL/GenBank/DDBJ whole genome shotgun (WGS) entry which is preliminary data.</text>
</comment>
<name>A0ABD5TYE3_9EURY</name>
<sequence>MPHHAVRNALPILVGTTLVAVGAYLRWLGTNPALPPDAEIPTVHYPGMGTGIESWDFVVLGATSLALFALAFRPRTRLQSAITFLSGGTAMFLCAFYLRTFSPLVGFDATFVPAVGWYLTVLGGILLTGTGGLRLRNRMRN</sequence>
<organism evidence="2 3">
    <name type="scientific">Halopelagius fulvigenes</name>
    <dbReference type="NCBI Taxonomy" id="1198324"/>
    <lineage>
        <taxon>Archaea</taxon>
        <taxon>Methanobacteriati</taxon>
        <taxon>Methanobacteriota</taxon>
        <taxon>Stenosarchaea group</taxon>
        <taxon>Halobacteria</taxon>
        <taxon>Halobacteriales</taxon>
        <taxon>Haloferacaceae</taxon>
    </lineage>
</organism>
<keyword evidence="1" id="KW-1133">Transmembrane helix</keyword>
<reference evidence="2 3" key="1">
    <citation type="journal article" date="2019" name="Int. J. Syst. Evol. Microbiol.">
        <title>The Global Catalogue of Microorganisms (GCM) 10K type strain sequencing project: providing services to taxonomists for standard genome sequencing and annotation.</title>
        <authorList>
            <consortium name="The Broad Institute Genomics Platform"/>
            <consortium name="The Broad Institute Genome Sequencing Center for Infectious Disease"/>
            <person name="Wu L."/>
            <person name="Ma J."/>
        </authorList>
    </citation>
    <scope>NUCLEOTIDE SEQUENCE [LARGE SCALE GENOMIC DNA]</scope>
    <source>
        <strain evidence="2 3">YIM 94188</strain>
    </source>
</reference>
<dbReference type="Proteomes" id="UP001596408">
    <property type="component" value="Unassembled WGS sequence"/>
</dbReference>
<keyword evidence="1" id="KW-0812">Transmembrane</keyword>
<dbReference type="EMBL" id="JBHSXH010000009">
    <property type="protein sequence ID" value="MFC6824781.1"/>
    <property type="molecule type" value="Genomic_DNA"/>
</dbReference>
<evidence type="ECO:0000313" key="3">
    <source>
        <dbReference type="Proteomes" id="UP001596408"/>
    </source>
</evidence>